<comment type="caution">
    <text evidence="2">The sequence shown here is derived from an EMBL/GenBank/DDBJ whole genome shotgun (WGS) entry which is preliminary data.</text>
</comment>
<dbReference type="Proteomes" id="UP001152519">
    <property type="component" value="Unassembled WGS sequence"/>
</dbReference>
<keyword evidence="3" id="KW-1185">Reference proteome</keyword>
<evidence type="ECO:0000256" key="1">
    <source>
        <dbReference type="SAM" id="MobiDB-lite"/>
    </source>
</evidence>
<dbReference type="EMBL" id="CAJSLV010000054">
    <property type="protein sequence ID" value="CAG6394183.1"/>
    <property type="molecule type" value="Genomic_DNA"/>
</dbReference>
<name>A0A9W4DQ09_9ACTN</name>
<reference evidence="2" key="1">
    <citation type="submission" date="2021-05" db="EMBL/GenBank/DDBJ databases">
        <authorList>
            <person name="Arsene-Ploetze F."/>
        </authorList>
    </citation>
    <scope>NUCLEOTIDE SEQUENCE</scope>
    <source>
        <strain evidence="2">DSM 42138</strain>
    </source>
</reference>
<protein>
    <submittedName>
        <fullName evidence="2">Uncharacterized protein</fullName>
    </submittedName>
</protein>
<organism evidence="2 3">
    <name type="scientific">Actinacidiphila cocklensis</name>
    <dbReference type="NCBI Taxonomy" id="887465"/>
    <lineage>
        <taxon>Bacteria</taxon>
        <taxon>Bacillati</taxon>
        <taxon>Actinomycetota</taxon>
        <taxon>Actinomycetes</taxon>
        <taxon>Kitasatosporales</taxon>
        <taxon>Streptomycetaceae</taxon>
        <taxon>Actinacidiphila</taxon>
    </lineage>
</organism>
<proteinExistence type="predicted"/>
<evidence type="ECO:0000313" key="3">
    <source>
        <dbReference type="Proteomes" id="UP001152519"/>
    </source>
</evidence>
<gene>
    <name evidence="2" type="ORF">SCOCK_250002</name>
</gene>
<dbReference type="AlphaFoldDB" id="A0A9W4DQ09"/>
<sequence length="192" mass="21810">MPHPGDSRRTPARHHRTPPQLERIQSDHRPQRARTPNPRNSHHRTQDQPLVADWMSETVTGPVGRISGAACMAERFLRKSIAHEASTDPLPCASSAPRRRRTGCFCTVPDRYRSCARGHHRSQGQDRLPRGFVCIYPDIGFVGQPYVKRAGRRFGGAPAGLHPRQWQLDHQQQRPHGPGLRQGQLLRQPCLW</sequence>
<accession>A0A9W4DQ09</accession>
<feature type="region of interest" description="Disordered" evidence="1">
    <location>
        <begin position="1"/>
        <end position="51"/>
    </location>
</feature>
<evidence type="ECO:0000313" key="2">
    <source>
        <dbReference type="EMBL" id="CAG6394183.1"/>
    </source>
</evidence>